<keyword evidence="4" id="KW-0012">Acyltransferase</keyword>
<organism evidence="9 10">
    <name type="scientific">Chenopodium quinoa</name>
    <name type="common">Quinoa</name>
    <dbReference type="NCBI Taxonomy" id="63459"/>
    <lineage>
        <taxon>Eukaryota</taxon>
        <taxon>Viridiplantae</taxon>
        <taxon>Streptophyta</taxon>
        <taxon>Embryophyta</taxon>
        <taxon>Tracheophyta</taxon>
        <taxon>Spermatophyta</taxon>
        <taxon>Magnoliopsida</taxon>
        <taxon>eudicotyledons</taxon>
        <taxon>Gunneridae</taxon>
        <taxon>Pentapetalae</taxon>
        <taxon>Caryophyllales</taxon>
        <taxon>Chenopodiaceae</taxon>
        <taxon>Chenopodioideae</taxon>
        <taxon>Atripliceae</taxon>
        <taxon>Chenopodium</taxon>
    </lineage>
</organism>
<evidence type="ECO:0000256" key="6">
    <source>
        <dbReference type="ARBA" id="ARBA00053209"/>
    </source>
</evidence>
<keyword evidence="3" id="KW-0284">Flavonoid biosynthesis</keyword>
<evidence type="ECO:0000313" key="9">
    <source>
        <dbReference type="EnsemblPlants" id="AUR62020975-RA:cds"/>
    </source>
</evidence>
<evidence type="ECO:0000256" key="5">
    <source>
        <dbReference type="ARBA" id="ARBA00051588"/>
    </source>
</evidence>
<dbReference type="GeneID" id="110714723"/>
<gene>
    <name evidence="9" type="primary">LOC110714723</name>
</gene>
<comment type="similarity">
    <text evidence="1">Belongs to the plant acyltransferase family.</text>
</comment>
<dbReference type="GO" id="GO:0047672">
    <property type="term" value="F:anthranilate N-benzoyltransferase activity"/>
    <property type="evidence" value="ECO:0007669"/>
    <property type="project" value="UniProtKB-EC"/>
</dbReference>
<proteinExistence type="inferred from homology"/>
<dbReference type="GO" id="GO:0009813">
    <property type="term" value="P:flavonoid biosynthetic process"/>
    <property type="evidence" value="ECO:0007669"/>
    <property type="project" value="UniProtKB-KW"/>
</dbReference>
<dbReference type="Proteomes" id="UP000596660">
    <property type="component" value="Unplaced"/>
</dbReference>
<name>A0A803LZS4_CHEQI</name>
<dbReference type="KEGG" id="cqi:110714723"/>
<evidence type="ECO:0000256" key="4">
    <source>
        <dbReference type="ARBA" id="ARBA00023315"/>
    </source>
</evidence>
<dbReference type="RefSeq" id="XP_021748951.1">
    <property type="nucleotide sequence ID" value="XM_021893259.1"/>
</dbReference>
<dbReference type="EC" id="2.3.1.144" evidence="8"/>
<dbReference type="EnsemblPlants" id="AUR62020975-RA">
    <property type="protein sequence ID" value="AUR62020975-RA:cds"/>
    <property type="gene ID" value="AUR62020975"/>
</dbReference>
<dbReference type="FunFam" id="3.30.559.10:FF:000008">
    <property type="entry name" value="Tryptamine hydroxycinnamoyl transferase"/>
    <property type="match status" value="1"/>
</dbReference>
<dbReference type="Gramene" id="AUR62020975-RA">
    <property type="protein sequence ID" value="AUR62020975-RA:cds"/>
    <property type="gene ID" value="AUR62020975"/>
</dbReference>
<evidence type="ECO:0000256" key="2">
    <source>
        <dbReference type="ARBA" id="ARBA00022679"/>
    </source>
</evidence>
<sequence length="455" mass="51118">MEVSIKCSYMVKPIELTCNGVFQLSEWDQTGVITHVPTVYFYKPSKEWLTSSKTIIDTLKDSLSRVLVHFYPLAGRVRWVGQGRLELLCNATGVELIEAESCGELSDFGDFASQTNLFDKLIPFVDYNKPIDELPLVVGQLTKFRCGGVCLGVNISHILADGQSALHFMSEWARLARGEPIAMAPYFNPNIIRAQYLPKTLTPRDMHKEFGAPPLLIGQENNLEERKKATTVAILPLSKDHVKSLKKATNKQDIRQNTNPYTRYEVVAAHVWRSASKAREHHLEQPTCLGFSVDVRSRLQPPLPSKYLGNAILDVVASSRSGDIINLPLGYTCGRIREAIEKVDDNYIWSNIDFWKNLTDLSPFQDLHARNKNEGPFYGNPNLGVISWLTLPIYGLDFGWGKEIYMGPGTHDSDGDCLMLPGPMNDGSVQIAICLQVAHMDAFKKYFYEDIPFDA</sequence>
<dbReference type="InterPro" id="IPR050317">
    <property type="entry name" value="Plant_Fungal_Acyltransferase"/>
</dbReference>
<accession>A0A803LZS4</accession>
<evidence type="ECO:0000256" key="7">
    <source>
        <dbReference type="ARBA" id="ARBA00060639"/>
    </source>
</evidence>
<reference evidence="9" key="2">
    <citation type="submission" date="2021-03" db="UniProtKB">
        <authorList>
            <consortium name="EnsemblPlants"/>
        </authorList>
    </citation>
    <scope>IDENTIFICATION</scope>
</reference>
<dbReference type="PANTHER" id="PTHR31642">
    <property type="entry name" value="TRICHOTHECENE 3-O-ACETYLTRANSFERASE"/>
    <property type="match status" value="1"/>
</dbReference>
<dbReference type="SMR" id="A0A803LZS4"/>
<protein>
    <recommendedName>
        <fullName evidence="8">anthranilate N-benzoyltransferase</fullName>
        <ecNumber evidence="8">2.3.1.144</ecNumber>
    </recommendedName>
</protein>
<dbReference type="Gene3D" id="3.30.559.10">
    <property type="entry name" value="Chloramphenicol acetyltransferase-like domain"/>
    <property type="match status" value="2"/>
</dbReference>
<evidence type="ECO:0000256" key="8">
    <source>
        <dbReference type="ARBA" id="ARBA00066420"/>
    </source>
</evidence>
<evidence type="ECO:0000313" key="10">
    <source>
        <dbReference type="Proteomes" id="UP000596660"/>
    </source>
</evidence>
<evidence type="ECO:0000256" key="1">
    <source>
        <dbReference type="ARBA" id="ARBA00009861"/>
    </source>
</evidence>
<comment type="catalytic activity">
    <reaction evidence="5">
        <text>anthranilate + benzoyl-CoA = N-benzoylanthranilate + CoA</text>
        <dbReference type="Rhea" id="RHEA:21600"/>
        <dbReference type="ChEBI" id="CHEBI:16567"/>
        <dbReference type="ChEBI" id="CHEBI:17331"/>
        <dbReference type="ChEBI" id="CHEBI:57287"/>
        <dbReference type="ChEBI" id="CHEBI:57369"/>
        <dbReference type="EC" id="2.3.1.144"/>
    </reaction>
</comment>
<comment type="pathway">
    <text evidence="7">Phytoalexin biosynthesis; methoxydianthramide B biosynthesis.</text>
</comment>
<reference evidence="9" key="1">
    <citation type="journal article" date="2017" name="Nature">
        <title>The genome of Chenopodium quinoa.</title>
        <authorList>
            <person name="Jarvis D.E."/>
            <person name="Ho Y.S."/>
            <person name="Lightfoot D.J."/>
            <person name="Schmoeckel S.M."/>
            <person name="Li B."/>
            <person name="Borm T.J.A."/>
            <person name="Ohyanagi H."/>
            <person name="Mineta K."/>
            <person name="Michell C.T."/>
            <person name="Saber N."/>
            <person name="Kharbatia N.M."/>
            <person name="Rupper R.R."/>
            <person name="Sharp A.R."/>
            <person name="Dally N."/>
            <person name="Boughton B.A."/>
            <person name="Woo Y.H."/>
            <person name="Gao G."/>
            <person name="Schijlen E.G.W.M."/>
            <person name="Guo X."/>
            <person name="Momin A.A."/>
            <person name="Negrao S."/>
            <person name="Al-Babili S."/>
            <person name="Gehring C."/>
            <person name="Roessner U."/>
            <person name="Jung C."/>
            <person name="Murphy K."/>
            <person name="Arold S.T."/>
            <person name="Gojobori T."/>
            <person name="van der Linden C.G."/>
            <person name="van Loo E.N."/>
            <person name="Jellen E.N."/>
            <person name="Maughan P.J."/>
            <person name="Tester M."/>
        </authorList>
    </citation>
    <scope>NUCLEOTIDE SEQUENCE [LARGE SCALE GENOMIC DNA]</scope>
    <source>
        <strain evidence="9">cv. PI 614886</strain>
    </source>
</reference>
<dbReference type="Pfam" id="PF02458">
    <property type="entry name" value="Transferase"/>
    <property type="match status" value="1"/>
</dbReference>
<comment type="function">
    <text evidence="6">Catalyzes the formation of N-benzoylanthranilate, in the course of methoxydianthramide B, a phytoalexin. Phytoalexins are produced in response to infection by parasites, and are essential for the expression of disease resistance.</text>
</comment>
<dbReference type="AlphaFoldDB" id="A0A803LZS4"/>
<keyword evidence="10" id="KW-1185">Reference proteome</keyword>
<evidence type="ECO:0000256" key="3">
    <source>
        <dbReference type="ARBA" id="ARBA00023241"/>
    </source>
</evidence>
<dbReference type="OrthoDB" id="671439at2759"/>
<dbReference type="PANTHER" id="PTHR31642:SF324">
    <property type="entry name" value="SPERMIDINE HYDROXYCINNAMOYL TRANSFERASE"/>
    <property type="match status" value="1"/>
</dbReference>
<dbReference type="InterPro" id="IPR023213">
    <property type="entry name" value="CAT-like_dom_sf"/>
</dbReference>
<dbReference type="OMA" id="FFSEWAR"/>
<keyword evidence="2" id="KW-0808">Transferase</keyword>